<proteinExistence type="predicted"/>
<gene>
    <name evidence="1" type="ORF">A2U01_0007490</name>
</gene>
<reference evidence="1 2" key="1">
    <citation type="journal article" date="2018" name="Front. Plant Sci.">
        <title>Red Clover (Trifolium pratense) and Zigzag Clover (T. medium) - A Picture of Genomic Similarities and Differences.</title>
        <authorList>
            <person name="Dluhosova J."/>
            <person name="Istvanek J."/>
            <person name="Nedelnik J."/>
            <person name="Repkova J."/>
        </authorList>
    </citation>
    <scope>NUCLEOTIDE SEQUENCE [LARGE SCALE GENOMIC DNA]</scope>
    <source>
        <strain evidence="2">cv. 10/8</strain>
        <tissue evidence="1">Leaf</tissue>
    </source>
</reference>
<evidence type="ECO:0000313" key="1">
    <source>
        <dbReference type="EMBL" id="MCH86631.1"/>
    </source>
</evidence>
<protein>
    <submittedName>
        <fullName evidence="1">ATP-dependent zinc metalloprotease FTSH 11 chloroplastic/mitochondrial-like</fullName>
    </submittedName>
</protein>
<dbReference type="GO" id="GO:0008237">
    <property type="term" value="F:metallopeptidase activity"/>
    <property type="evidence" value="ECO:0007669"/>
    <property type="project" value="UniProtKB-KW"/>
</dbReference>
<dbReference type="EMBL" id="LXQA010010657">
    <property type="protein sequence ID" value="MCH86631.1"/>
    <property type="molecule type" value="Genomic_DNA"/>
</dbReference>
<keyword evidence="1" id="KW-0482">Metalloprotease</keyword>
<comment type="caution">
    <text evidence="1">The sequence shown here is derived from an EMBL/GenBank/DDBJ whole genome shotgun (WGS) entry which is preliminary data.</text>
</comment>
<keyword evidence="1" id="KW-0378">Hydrolase</keyword>
<keyword evidence="2" id="KW-1185">Reference proteome</keyword>
<feature type="non-terminal residue" evidence="1">
    <location>
        <position position="111"/>
    </location>
</feature>
<keyword evidence="1" id="KW-0645">Protease</keyword>
<organism evidence="1 2">
    <name type="scientific">Trifolium medium</name>
    <dbReference type="NCBI Taxonomy" id="97028"/>
    <lineage>
        <taxon>Eukaryota</taxon>
        <taxon>Viridiplantae</taxon>
        <taxon>Streptophyta</taxon>
        <taxon>Embryophyta</taxon>
        <taxon>Tracheophyta</taxon>
        <taxon>Spermatophyta</taxon>
        <taxon>Magnoliopsida</taxon>
        <taxon>eudicotyledons</taxon>
        <taxon>Gunneridae</taxon>
        <taxon>Pentapetalae</taxon>
        <taxon>rosids</taxon>
        <taxon>fabids</taxon>
        <taxon>Fabales</taxon>
        <taxon>Fabaceae</taxon>
        <taxon>Papilionoideae</taxon>
        <taxon>50 kb inversion clade</taxon>
        <taxon>NPAAA clade</taxon>
        <taxon>Hologalegina</taxon>
        <taxon>IRL clade</taxon>
        <taxon>Trifolieae</taxon>
        <taxon>Trifolium</taxon>
    </lineage>
</organism>
<name>A0A392MH42_9FABA</name>
<accession>A0A392MH42</accession>
<dbReference type="AlphaFoldDB" id="A0A392MH42"/>
<dbReference type="GO" id="GO:0006508">
    <property type="term" value="P:proteolysis"/>
    <property type="evidence" value="ECO:0007669"/>
    <property type="project" value="UniProtKB-KW"/>
</dbReference>
<evidence type="ECO:0000313" key="2">
    <source>
        <dbReference type="Proteomes" id="UP000265520"/>
    </source>
</evidence>
<dbReference type="Proteomes" id="UP000265520">
    <property type="component" value="Unassembled WGS sequence"/>
</dbReference>
<sequence>MIGLWVRAKKGIERAFSELFDWWPFWRQEKRLAKLISEADANREDAVKQSALFVELNKHSPESVIKRFEERDRAVDSRGVAEYLRALVITNAIAEYLPDEESGKPSGLPSL</sequence>